<dbReference type="InterPro" id="IPR051411">
    <property type="entry name" value="Polyketide_trans_af380"/>
</dbReference>
<dbReference type="RefSeq" id="XP_018702970.1">
    <property type="nucleotide sequence ID" value="XM_018849993.1"/>
</dbReference>
<dbReference type="EMBL" id="AZHB01000016">
    <property type="protein sequence ID" value="OAA59454.1"/>
    <property type="molecule type" value="Genomic_DNA"/>
</dbReference>
<organism evidence="4 5">
    <name type="scientific">Cordyceps fumosorosea (strain ARSEF 2679)</name>
    <name type="common">Isaria fumosorosea</name>
    <dbReference type="NCBI Taxonomy" id="1081104"/>
    <lineage>
        <taxon>Eukaryota</taxon>
        <taxon>Fungi</taxon>
        <taxon>Dikarya</taxon>
        <taxon>Ascomycota</taxon>
        <taxon>Pezizomycotina</taxon>
        <taxon>Sordariomycetes</taxon>
        <taxon>Hypocreomycetidae</taxon>
        <taxon>Hypocreales</taxon>
        <taxon>Cordycipitaceae</taxon>
        <taxon>Cordyceps</taxon>
    </lineage>
</organism>
<dbReference type="Gene3D" id="1.10.10.800">
    <property type="match status" value="1"/>
</dbReference>
<name>A0A167SBH7_CORFA</name>
<evidence type="ECO:0000256" key="1">
    <source>
        <dbReference type="ARBA" id="ARBA00029464"/>
    </source>
</evidence>
<evidence type="ECO:0008006" key="6">
    <source>
        <dbReference type="Google" id="ProtNLM"/>
    </source>
</evidence>
<dbReference type="GeneID" id="30022681"/>
<feature type="region of interest" description="Disordered" evidence="2">
    <location>
        <begin position="325"/>
        <end position="359"/>
    </location>
</feature>
<dbReference type="OrthoDB" id="2498029at2759"/>
<sequence length="580" mass="62506">MKSILNHAAQAIMALAAALPASAQNLSYGADNFYRSEQVAIQPISFKSAYNATIVGNLFTRKNMSLSASSPAIVVGHPMGAVKEQSANLYATKMAEQGFVALTLDLPFFGRSDGPQSVVSPDVYTEAYRAAVDHLGAHAFVDRERIGALGICGSGGFVINAAKIDARIRAVATVSMYDMGAVARSGLRGAVSAEQRRQAVARTSRQRWAEVDGAPVGYSDGLPSRITNDTDAVTREFYDFYRTARGEFTPEGWPRNQTIFRTTTSNIVFLNFYPFNDIDTISPRPLLIVAGDQAHSREFSDNAYDAAAQPKELYWVQGASHTDLRNSLRRPPCRRRGSGSQPPSHRLQPRQQAGPAGARSLVGDRLAEDGYAALDGLSFDAVVDTWAADPSAVKRTVAALRDRVRHYAFVSQPQRLRPQGVARAREAAASGAADPHRPPRRSRRGPRILSLQFIDGRDLAAFLVDGAERRLEVTFDAVSGRGHVTLKGLLAAANEERGRQGGAALGGRRGGGESYAFIFQSTGERAAAAGLKIRPALETVKDTWEWVNASGWKIGDGPAGIPEYVEADLVEKHGGGLNKA</sequence>
<dbReference type="AlphaFoldDB" id="A0A167SBH7"/>
<dbReference type="SUPFAM" id="SSF53474">
    <property type="entry name" value="alpha/beta-Hydrolases"/>
    <property type="match status" value="1"/>
</dbReference>
<dbReference type="PANTHER" id="PTHR47751">
    <property type="entry name" value="SUPERFAMILY HYDROLASE, PUTATIVE (AFU_ORTHOLOGUE AFUA_2G16580)-RELATED"/>
    <property type="match status" value="1"/>
</dbReference>
<evidence type="ECO:0000313" key="5">
    <source>
        <dbReference type="Proteomes" id="UP000076744"/>
    </source>
</evidence>
<dbReference type="InterPro" id="IPR029058">
    <property type="entry name" value="AB_hydrolase_fold"/>
</dbReference>
<accession>A0A167SBH7</accession>
<evidence type="ECO:0000313" key="4">
    <source>
        <dbReference type="EMBL" id="OAA59454.1"/>
    </source>
</evidence>
<dbReference type="Gene3D" id="3.40.50.1820">
    <property type="entry name" value="alpha/beta hydrolase"/>
    <property type="match status" value="1"/>
</dbReference>
<dbReference type="STRING" id="1081104.A0A167SBH7"/>
<feature type="chain" id="PRO_5007892166" description="Dienelactone hydrolase domain-containing protein" evidence="3">
    <location>
        <begin position="24"/>
        <end position="580"/>
    </location>
</feature>
<dbReference type="Proteomes" id="UP000076744">
    <property type="component" value="Unassembled WGS sequence"/>
</dbReference>
<evidence type="ECO:0000256" key="2">
    <source>
        <dbReference type="SAM" id="MobiDB-lite"/>
    </source>
</evidence>
<dbReference type="PANTHER" id="PTHR47751:SF1">
    <property type="entry name" value="SUPERFAMILY HYDROLASE, PUTATIVE (AFU_ORTHOLOGUE AFUA_2G16580)-RELATED"/>
    <property type="match status" value="1"/>
</dbReference>
<proteinExistence type="inferred from homology"/>
<keyword evidence="5" id="KW-1185">Reference proteome</keyword>
<keyword evidence="3" id="KW-0732">Signal</keyword>
<gene>
    <name evidence="4" type="ORF">ISF_06389</name>
</gene>
<feature type="signal peptide" evidence="3">
    <location>
        <begin position="1"/>
        <end position="23"/>
    </location>
</feature>
<comment type="similarity">
    <text evidence="1">Belongs to the polyketide transferase af380 family.</text>
</comment>
<feature type="compositionally biased region" description="Basic residues" evidence="2">
    <location>
        <begin position="327"/>
        <end position="337"/>
    </location>
</feature>
<evidence type="ECO:0000256" key="3">
    <source>
        <dbReference type="SAM" id="SignalP"/>
    </source>
</evidence>
<feature type="region of interest" description="Disordered" evidence="2">
    <location>
        <begin position="418"/>
        <end position="446"/>
    </location>
</feature>
<reference evidence="4 5" key="1">
    <citation type="journal article" date="2016" name="Genome Biol. Evol.">
        <title>Divergent and convergent evolution of fungal pathogenicity.</title>
        <authorList>
            <person name="Shang Y."/>
            <person name="Xiao G."/>
            <person name="Zheng P."/>
            <person name="Cen K."/>
            <person name="Zhan S."/>
            <person name="Wang C."/>
        </authorList>
    </citation>
    <scope>NUCLEOTIDE SEQUENCE [LARGE SCALE GENOMIC DNA]</scope>
    <source>
        <strain evidence="4 5">ARSEF 2679</strain>
    </source>
</reference>
<comment type="caution">
    <text evidence="4">The sequence shown here is derived from an EMBL/GenBank/DDBJ whole genome shotgun (WGS) entry which is preliminary data.</text>
</comment>
<protein>
    <recommendedName>
        <fullName evidence="6">Dienelactone hydrolase domain-containing protein</fullName>
    </recommendedName>
</protein>